<evidence type="ECO:0008006" key="3">
    <source>
        <dbReference type="Google" id="ProtNLM"/>
    </source>
</evidence>
<gene>
    <name evidence="1" type="ORF">MELA_02982</name>
</gene>
<reference evidence="1 2" key="1">
    <citation type="submission" date="2019-07" db="EMBL/GenBank/DDBJ databases">
        <authorList>
            <person name="Cremers G."/>
        </authorList>
    </citation>
    <scope>NUCLEOTIDE SEQUENCE [LARGE SCALE GENOMIC DNA]</scope>
</reference>
<evidence type="ECO:0000313" key="1">
    <source>
        <dbReference type="EMBL" id="VUZ86577.1"/>
    </source>
</evidence>
<evidence type="ECO:0000313" key="2">
    <source>
        <dbReference type="Proteomes" id="UP000334340"/>
    </source>
</evidence>
<dbReference type="EMBL" id="CABIKM010000067">
    <property type="protein sequence ID" value="VUZ86577.1"/>
    <property type="molecule type" value="Genomic_DNA"/>
</dbReference>
<sequence length="139" mass="14846">MMKITVWTSLAFGLITAGCGEVATVVLRDSFVKPATVARAVNSNSVENGVKAAVAAAGKTFWTPKTISVETGYVLAEYQPEVISRGPRDYAYKLEIRIPEKGRGDVLVTVTPPQGIMGGKPPEVMANEFLDAFGDALKK</sequence>
<keyword evidence="2" id="KW-1185">Reference proteome</keyword>
<name>A0A564ZP04_9BACT</name>
<dbReference type="Proteomes" id="UP000334340">
    <property type="component" value="Unassembled WGS sequence"/>
</dbReference>
<accession>A0A564ZP04</accession>
<protein>
    <recommendedName>
        <fullName evidence="3">Lipoprotein</fullName>
    </recommendedName>
</protein>
<dbReference type="AlphaFoldDB" id="A0A564ZP04"/>
<proteinExistence type="predicted"/>
<dbReference type="PROSITE" id="PS51257">
    <property type="entry name" value="PROKAR_LIPOPROTEIN"/>
    <property type="match status" value="1"/>
</dbReference>
<organism evidence="1 2">
    <name type="scientific">Candidatus Methylomirabilis lanthanidiphila</name>
    <dbReference type="NCBI Taxonomy" id="2211376"/>
    <lineage>
        <taxon>Bacteria</taxon>
        <taxon>Candidatus Methylomirabilota</taxon>
        <taxon>Candidatus Methylomirabilia</taxon>
        <taxon>Candidatus Methylomirabilales</taxon>
        <taxon>Candidatus Methylomirabilaceae</taxon>
        <taxon>Candidatus Methylomirabilis</taxon>
    </lineage>
</organism>